<dbReference type="AlphaFoldDB" id="A0AAD9JE10"/>
<organism evidence="1 2">
    <name type="scientific">Paralvinella palmiformis</name>
    <dbReference type="NCBI Taxonomy" id="53620"/>
    <lineage>
        <taxon>Eukaryota</taxon>
        <taxon>Metazoa</taxon>
        <taxon>Spiralia</taxon>
        <taxon>Lophotrochozoa</taxon>
        <taxon>Annelida</taxon>
        <taxon>Polychaeta</taxon>
        <taxon>Sedentaria</taxon>
        <taxon>Canalipalpata</taxon>
        <taxon>Terebellida</taxon>
        <taxon>Terebelliformia</taxon>
        <taxon>Alvinellidae</taxon>
        <taxon>Paralvinella</taxon>
    </lineage>
</organism>
<accession>A0AAD9JE10</accession>
<dbReference type="Proteomes" id="UP001208570">
    <property type="component" value="Unassembled WGS sequence"/>
</dbReference>
<dbReference type="SUPFAM" id="SSF109604">
    <property type="entry name" value="HD-domain/PDEase-like"/>
    <property type="match status" value="1"/>
</dbReference>
<evidence type="ECO:0000313" key="2">
    <source>
        <dbReference type="Proteomes" id="UP001208570"/>
    </source>
</evidence>
<name>A0AAD9JE10_9ANNE</name>
<dbReference type="EMBL" id="JAODUP010000397">
    <property type="protein sequence ID" value="KAK2150635.1"/>
    <property type="molecule type" value="Genomic_DNA"/>
</dbReference>
<comment type="caution">
    <text evidence="1">The sequence shown here is derived from an EMBL/GenBank/DDBJ whole genome shotgun (WGS) entry which is preliminary data.</text>
</comment>
<proteinExistence type="predicted"/>
<protein>
    <submittedName>
        <fullName evidence="1">Uncharacterized protein</fullName>
    </submittedName>
</protein>
<sequence>MAADLVVTEFFDQGDKEKNLLKLQPQCLAKIDPLLKPLRDQVLDNRAHWEILDGQRLANTMARETPV</sequence>
<reference evidence="1" key="1">
    <citation type="journal article" date="2023" name="Mol. Biol. Evol.">
        <title>Third-Generation Sequencing Reveals the Adaptive Role of the Epigenome in Three Deep-Sea Polychaetes.</title>
        <authorList>
            <person name="Perez M."/>
            <person name="Aroh O."/>
            <person name="Sun Y."/>
            <person name="Lan Y."/>
            <person name="Juniper S.K."/>
            <person name="Young C.R."/>
            <person name="Angers B."/>
            <person name="Qian P.Y."/>
        </authorList>
    </citation>
    <scope>NUCLEOTIDE SEQUENCE</scope>
    <source>
        <strain evidence="1">P08H-3</strain>
    </source>
</reference>
<evidence type="ECO:0000313" key="1">
    <source>
        <dbReference type="EMBL" id="KAK2150635.1"/>
    </source>
</evidence>
<gene>
    <name evidence="1" type="ORF">LSH36_397g01008</name>
</gene>
<keyword evidence="2" id="KW-1185">Reference proteome</keyword>